<evidence type="ECO:0000313" key="2">
    <source>
        <dbReference type="Proteomes" id="UP000441354"/>
    </source>
</evidence>
<reference evidence="1 2" key="1">
    <citation type="journal article" date="2014" name="Arch. Microbiol.">
        <title>Bacillus mesophilum sp. nov., strain IITR-54T, a novel 4-chlorobiphenyl dechlorinating bacterium.</title>
        <authorList>
            <person name="Manickam N."/>
            <person name="Singh N.K."/>
            <person name="Bajaj A."/>
            <person name="Kumar R.M."/>
            <person name="Kaur G."/>
            <person name="Kaur N."/>
            <person name="Bala M."/>
            <person name="Kumar A."/>
            <person name="Mayilraj S."/>
        </authorList>
    </citation>
    <scope>NUCLEOTIDE SEQUENCE [LARGE SCALE GENOMIC DNA]</scope>
    <source>
        <strain evidence="1 2">IITR-54</strain>
    </source>
</reference>
<gene>
    <name evidence="1" type="ORF">F7732_18625</name>
</gene>
<proteinExistence type="predicted"/>
<organism evidence="1 2">
    <name type="scientific">Bacillus mesophilum</name>
    <dbReference type="NCBI Taxonomy" id="1071718"/>
    <lineage>
        <taxon>Bacteria</taxon>
        <taxon>Bacillati</taxon>
        <taxon>Bacillota</taxon>
        <taxon>Bacilli</taxon>
        <taxon>Bacillales</taxon>
        <taxon>Bacillaceae</taxon>
        <taxon>Bacillus</taxon>
    </lineage>
</organism>
<accession>A0A7V7UTG5</accession>
<dbReference type="Proteomes" id="UP000441354">
    <property type="component" value="Unassembled WGS sequence"/>
</dbReference>
<dbReference type="AlphaFoldDB" id="A0A7V7UTG5"/>
<sequence>MGLFNKLFGGKKESLPEQTNLGKRTEDTISMYVVYKDFEDTEEDLQNHYAVEDEIWTYSSLGESSPMSEYWAREQNLPLPLDNKYPYFLLYHDLGKINYKQPLFQSSSKEEVMQFLEKYEGVDEEK</sequence>
<dbReference type="OrthoDB" id="2932447at2"/>
<dbReference type="EMBL" id="WBOT01000007">
    <property type="protein sequence ID" value="KAB2330662.1"/>
    <property type="molecule type" value="Genomic_DNA"/>
</dbReference>
<dbReference type="RefSeq" id="WP_151575590.1">
    <property type="nucleotide sequence ID" value="NZ_WBOT01000007.1"/>
</dbReference>
<protein>
    <submittedName>
        <fullName evidence="1">Uncharacterized protein</fullName>
    </submittedName>
</protein>
<keyword evidence="2" id="KW-1185">Reference proteome</keyword>
<name>A0A7V7UTG5_9BACI</name>
<evidence type="ECO:0000313" key="1">
    <source>
        <dbReference type="EMBL" id="KAB2330662.1"/>
    </source>
</evidence>
<comment type="caution">
    <text evidence="1">The sequence shown here is derived from an EMBL/GenBank/DDBJ whole genome shotgun (WGS) entry which is preliminary data.</text>
</comment>